<dbReference type="Gene3D" id="3.40.50.880">
    <property type="match status" value="1"/>
</dbReference>
<organism evidence="6 7">
    <name type="scientific">Archangium gephyra</name>
    <dbReference type="NCBI Taxonomy" id="48"/>
    <lineage>
        <taxon>Bacteria</taxon>
        <taxon>Pseudomonadati</taxon>
        <taxon>Myxococcota</taxon>
        <taxon>Myxococcia</taxon>
        <taxon>Myxococcales</taxon>
        <taxon>Cystobacterineae</taxon>
        <taxon>Archangiaceae</taxon>
        <taxon>Archangium</taxon>
    </lineage>
</organism>
<evidence type="ECO:0000313" key="7">
    <source>
        <dbReference type="Proteomes" id="UP000256345"/>
    </source>
</evidence>
<feature type="region of interest" description="Disordered" evidence="4">
    <location>
        <begin position="296"/>
        <end position="320"/>
    </location>
</feature>
<accession>A0ABX9JPT9</accession>
<dbReference type="PANTHER" id="PTHR43280">
    <property type="entry name" value="ARAC-FAMILY TRANSCRIPTIONAL REGULATOR"/>
    <property type="match status" value="1"/>
</dbReference>
<dbReference type="Gene3D" id="1.10.10.60">
    <property type="entry name" value="Homeodomain-like"/>
    <property type="match status" value="1"/>
</dbReference>
<dbReference type="InterPro" id="IPR020449">
    <property type="entry name" value="Tscrpt_reg_AraC-type_HTH"/>
</dbReference>
<dbReference type="Proteomes" id="UP000256345">
    <property type="component" value="Unassembled WGS sequence"/>
</dbReference>
<dbReference type="PANTHER" id="PTHR43280:SF2">
    <property type="entry name" value="HTH-TYPE TRANSCRIPTIONAL REGULATOR EXSA"/>
    <property type="match status" value="1"/>
</dbReference>
<dbReference type="InterPro" id="IPR009057">
    <property type="entry name" value="Homeodomain-like_sf"/>
</dbReference>
<reference evidence="6 7" key="1">
    <citation type="submission" date="2018-08" db="EMBL/GenBank/DDBJ databases">
        <title>Genomic Encyclopedia of Archaeal and Bacterial Type Strains, Phase II (KMG-II): from individual species to whole genera.</title>
        <authorList>
            <person name="Goeker M."/>
        </authorList>
    </citation>
    <scope>NUCLEOTIDE SEQUENCE [LARGE SCALE GENOMIC DNA]</scope>
    <source>
        <strain evidence="6 7">DSM 2261</strain>
    </source>
</reference>
<evidence type="ECO:0000256" key="4">
    <source>
        <dbReference type="SAM" id="MobiDB-lite"/>
    </source>
</evidence>
<dbReference type="PRINTS" id="PR00032">
    <property type="entry name" value="HTHARAC"/>
</dbReference>
<evidence type="ECO:0000256" key="3">
    <source>
        <dbReference type="ARBA" id="ARBA00023163"/>
    </source>
</evidence>
<protein>
    <submittedName>
        <fullName evidence="6">Transcriptional regulator GlxA family with amidase domain</fullName>
    </submittedName>
</protein>
<keyword evidence="7" id="KW-1185">Reference proteome</keyword>
<dbReference type="EMBL" id="QUMU01000015">
    <property type="protein sequence ID" value="REG24023.1"/>
    <property type="molecule type" value="Genomic_DNA"/>
</dbReference>
<dbReference type="InterPro" id="IPR029062">
    <property type="entry name" value="Class_I_gatase-like"/>
</dbReference>
<dbReference type="InterPro" id="IPR018060">
    <property type="entry name" value="HTH_AraC"/>
</dbReference>
<evidence type="ECO:0000313" key="6">
    <source>
        <dbReference type="EMBL" id="REG24023.1"/>
    </source>
</evidence>
<comment type="caution">
    <text evidence="6">The sequence shown here is derived from an EMBL/GenBank/DDBJ whole genome shotgun (WGS) entry which is preliminary data.</text>
</comment>
<dbReference type="PROSITE" id="PS01124">
    <property type="entry name" value="HTH_ARAC_FAMILY_2"/>
    <property type="match status" value="1"/>
</dbReference>
<name>A0ABX9JPT9_9BACT</name>
<evidence type="ECO:0000256" key="2">
    <source>
        <dbReference type="ARBA" id="ARBA00023125"/>
    </source>
</evidence>
<evidence type="ECO:0000259" key="5">
    <source>
        <dbReference type="PROSITE" id="PS01124"/>
    </source>
</evidence>
<gene>
    <name evidence="6" type="ORF">ATI61_11562</name>
</gene>
<evidence type="ECO:0000256" key="1">
    <source>
        <dbReference type="ARBA" id="ARBA00023015"/>
    </source>
</evidence>
<keyword evidence="1" id="KW-0805">Transcription regulation</keyword>
<dbReference type="Pfam" id="PF12833">
    <property type="entry name" value="HTH_18"/>
    <property type="match status" value="1"/>
</dbReference>
<proteinExistence type="predicted"/>
<keyword evidence="3" id="KW-0804">Transcription</keyword>
<dbReference type="SUPFAM" id="SSF52317">
    <property type="entry name" value="Class I glutamine amidotransferase-like"/>
    <property type="match status" value="1"/>
</dbReference>
<sequence length="320" mass="34963">MVDAHSRLGESFSANPPLGDYAQMQTRLALVAAQGGKLSLAGGRSLEPDMPLGRLGDVRLIYLPSFQIADLDRLGDLLKKAAPLHRWLREQHRGGRLIGACGASVCHLAAAGLLNGHSAAVHPRLVTSFRHMFPAVAIDSFNPVVSAGHLMTCGPDVANARLVFHMIAAAFGISVARHLILREPAKFQEPLCEVATDPLVAEAKLWMQERFTRDFQIGELAAWLGVSHQTLLRRFHAAGEGTPRAFVQKIRFDAAATMLVETHKTVAEIAQLVGYSDIAYFRQMFVQRAGMTPNQYRKRTTPIGSSVEQEGRAQATVFKP</sequence>
<dbReference type="SMART" id="SM00342">
    <property type="entry name" value="HTH_ARAC"/>
    <property type="match status" value="1"/>
</dbReference>
<keyword evidence="2" id="KW-0238">DNA-binding</keyword>
<feature type="domain" description="HTH araC/xylS-type" evidence="5">
    <location>
        <begin position="201"/>
        <end position="299"/>
    </location>
</feature>
<dbReference type="SUPFAM" id="SSF46689">
    <property type="entry name" value="Homeodomain-like"/>
    <property type="match status" value="2"/>
</dbReference>